<feature type="domain" description="HTH araC/xylS-type" evidence="4">
    <location>
        <begin position="209"/>
        <end position="309"/>
    </location>
</feature>
<dbReference type="PROSITE" id="PS01124">
    <property type="entry name" value="HTH_ARAC_FAMILY_2"/>
    <property type="match status" value="1"/>
</dbReference>
<dbReference type="PANTHER" id="PTHR46796">
    <property type="entry name" value="HTH-TYPE TRANSCRIPTIONAL ACTIVATOR RHAS-RELATED"/>
    <property type="match status" value="1"/>
</dbReference>
<keyword evidence="1" id="KW-0805">Transcription regulation</keyword>
<organism evidence="5 6">
    <name type="scientific">Aurantiacibacter gilvus</name>
    <dbReference type="NCBI Taxonomy" id="3139141"/>
    <lineage>
        <taxon>Bacteria</taxon>
        <taxon>Pseudomonadati</taxon>
        <taxon>Pseudomonadota</taxon>
        <taxon>Alphaproteobacteria</taxon>
        <taxon>Sphingomonadales</taxon>
        <taxon>Erythrobacteraceae</taxon>
        <taxon>Aurantiacibacter</taxon>
    </lineage>
</organism>
<dbReference type="InterPro" id="IPR018060">
    <property type="entry name" value="HTH_AraC"/>
</dbReference>
<dbReference type="PANTHER" id="PTHR46796:SF6">
    <property type="entry name" value="ARAC SUBFAMILY"/>
    <property type="match status" value="1"/>
</dbReference>
<dbReference type="SMART" id="SM00342">
    <property type="entry name" value="HTH_ARAC"/>
    <property type="match status" value="1"/>
</dbReference>
<protein>
    <submittedName>
        <fullName evidence="5">Helix-turn-helix domain-containing protein</fullName>
    </submittedName>
</protein>
<name>A0ABU9IF00_9SPHN</name>
<keyword evidence="3" id="KW-0804">Transcription</keyword>
<dbReference type="InterPro" id="IPR020449">
    <property type="entry name" value="Tscrpt_reg_AraC-type_HTH"/>
</dbReference>
<gene>
    <name evidence="5" type="ORF">AAEO60_09980</name>
</gene>
<dbReference type="InterPro" id="IPR050204">
    <property type="entry name" value="AraC_XylS_family_regulators"/>
</dbReference>
<dbReference type="PRINTS" id="PR00032">
    <property type="entry name" value="HTHARAC"/>
</dbReference>
<dbReference type="Pfam" id="PF14525">
    <property type="entry name" value="AraC_binding_2"/>
    <property type="match status" value="1"/>
</dbReference>
<accession>A0ABU9IF00</accession>
<evidence type="ECO:0000259" key="4">
    <source>
        <dbReference type="PROSITE" id="PS01124"/>
    </source>
</evidence>
<keyword evidence="2" id="KW-0238">DNA-binding</keyword>
<sequence length="315" mass="35226">MGRAFSASTSAIDPAERIAFWNAGSSRIGGVRAESISDVFDAEVAHRRLDNMSVFRLCSTPHRVTMNPLAPTRDAMLRLRYQQTGETLIFQGNKSVQLLPGDWMIIDPQQQQSAINHGDVSHLWLEVPCSSLQLTDLEAVHAMISPLPLNRTTGGNLRESMLHAITAPGDMSQDEARDLARQLTSMFRKALDGLTGGRVPQSPRSDLALRAREYIDRNLHDPDLSLDQIARALGCTRRYVHKTFDGSETVSRYIWNRRLDLCRSRLEKQGEQSTTLTALAFDYGFNSSSHFSRSFRERFGTSPSSYLAQVQQAKG</sequence>
<keyword evidence="6" id="KW-1185">Reference proteome</keyword>
<evidence type="ECO:0000313" key="6">
    <source>
        <dbReference type="Proteomes" id="UP001497045"/>
    </source>
</evidence>
<reference evidence="5 6" key="1">
    <citation type="submission" date="2024-04" db="EMBL/GenBank/DDBJ databases">
        <title>Aurantiacibacter sp. DGU6 16S ribosomal RNA gene Genome sequencing and assembly.</title>
        <authorList>
            <person name="Park S."/>
        </authorList>
    </citation>
    <scope>NUCLEOTIDE SEQUENCE [LARGE SCALE GENOMIC DNA]</scope>
    <source>
        <strain evidence="5 6">DGU6</strain>
    </source>
</reference>
<dbReference type="SUPFAM" id="SSF46689">
    <property type="entry name" value="Homeodomain-like"/>
    <property type="match status" value="1"/>
</dbReference>
<dbReference type="EMBL" id="JBBYHV010000001">
    <property type="protein sequence ID" value="MEL1251000.1"/>
    <property type="molecule type" value="Genomic_DNA"/>
</dbReference>
<dbReference type="Pfam" id="PF12833">
    <property type="entry name" value="HTH_18"/>
    <property type="match status" value="1"/>
</dbReference>
<evidence type="ECO:0000256" key="2">
    <source>
        <dbReference type="ARBA" id="ARBA00023125"/>
    </source>
</evidence>
<comment type="caution">
    <text evidence="5">The sequence shown here is derived from an EMBL/GenBank/DDBJ whole genome shotgun (WGS) entry which is preliminary data.</text>
</comment>
<dbReference type="InterPro" id="IPR009057">
    <property type="entry name" value="Homeodomain-like_sf"/>
</dbReference>
<evidence type="ECO:0000256" key="3">
    <source>
        <dbReference type="ARBA" id="ARBA00023163"/>
    </source>
</evidence>
<proteinExistence type="predicted"/>
<evidence type="ECO:0000256" key="1">
    <source>
        <dbReference type="ARBA" id="ARBA00023015"/>
    </source>
</evidence>
<dbReference type="InterPro" id="IPR035418">
    <property type="entry name" value="AraC-bd_2"/>
</dbReference>
<dbReference type="Proteomes" id="UP001497045">
    <property type="component" value="Unassembled WGS sequence"/>
</dbReference>
<dbReference type="RefSeq" id="WP_341673515.1">
    <property type="nucleotide sequence ID" value="NZ_JBBYHV010000001.1"/>
</dbReference>
<evidence type="ECO:0000313" key="5">
    <source>
        <dbReference type="EMBL" id="MEL1251000.1"/>
    </source>
</evidence>
<dbReference type="Gene3D" id="1.10.10.60">
    <property type="entry name" value="Homeodomain-like"/>
    <property type="match status" value="1"/>
</dbReference>